<dbReference type="EMBL" id="JABXYM010000001">
    <property type="protein sequence ID" value="MCR6097394.1"/>
    <property type="molecule type" value="Genomic_DNA"/>
</dbReference>
<evidence type="ECO:0000256" key="3">
    <source>
        <dbReference type="ARBA" id="ARBA00022643"/>
    </source>
</evidence>
<keyword evidence="2" id="KW-0285">Flavoprotein</keyword>
<dbReference type="RefSeq" id="WP_257821786.1">
    <property type="nucleotide sequence ID" value="NZ_JABXYM010000001.1"/>
</dbReference>
<keyword evidence="3" id="KW-0288">FMN</keyword>
<name>A0A9Q4B2Z6_SALAG</name>
<dbReference type="SUPFAM" id="SSF50475">
    <property type="entry name" value="FMN-binding split barrel"/>
    <property type="match status" value="1"/>
</dbReference>
<dbReference type="Proteomes" id="UP001057753">
    <property type="component" value="Unassembled WGS sequence"/>
</dbReference>
<dbReference type="SMART" id="SM00903">
    <property type="entry name" value="Flavin_Reduct"/>
    <property type="match status" value="1"/>
</dbReference>
<reference evidence="6" key="1">
    <citation type="submission" date="2020-06" db="EMBL/GenBank/DDBJ databases">
        <title>Insight into the genomes of haloalkaliphilic bacilli from Kenyan soda lakes.</title>
        <authorList>
            <person name="Mwirichia R."/>
            <person name="Villamizar G.C."/>
            <person name="Poehlein A."/>
            <person name="Mugweru J."/>
            <person name="Kipnyargis A."/>
            <person name="Kiplimo D."/>
            <person name="Orwa P."/>
            <person name="Daniel R."/>
        </authorList>
    </citation>
    <scope>NUCLEOTIDE SEQUENCE</scope>
    <source>
        <strain evidence="6">B1096_S55</strain>
    </source>
</reference>
<comment type="cofactor">
    <cofactor evidence="1">
        <name>FMN</name>
        <dbReference type="ChEBI" id="CHEBI:58210"/>
    </cofactor>
</comment>
<dbReference type="InterPro" id="IPR012349">
    <property type="entry name" value="Split_barrel_FMN-bd"/>
</dbReference>
<evidence type="ECO:0000313" key="7">
    <source>
        <dbReference type="Proteomes" id="UP001057753"/>
    </source>
</evidence>
<evidence type="ECO:0000256" key="1">
    <source>
        <dbReference type="ARBA" id="ARBA00001917"/>
    </source>
</evidence>
<evidence type="ECO:0000313" key="6">
    <source>
        <dbReference type="EMBL" id="MCR6097394.1"/>
    </source>
</evidence>
<dbReference type="PANTHER" id="PTHR33798">
    <property type="entry name" value="FLAVOPROTEIN OXYGENASE"/>
    <property type="match status" value="1"/>
</dbReference>
<protein>
    <submittedName>
        <fullName evidence="6">Flavin reductase family protein</fullName>
    </submittedName>
</protein>
<keyword evidence="7" id="KW-1185">Reference proteome</keyword>
<organism evidence="6 7">
    <name type="scientific">Salipaludibacillus agaradhaerens</name>
    <name type="common">Bacillus agaradhaerens</name>
    <dbReference type="NCBI Taxonomy" id="76935"/>
    <lineage>
        <taxon>Bacteria</taxon>
        <taxon>Bacillati</taxon>
        <taxon>Bacillota</taxon>
        <taxon>Bacilli</taxon>
        <taxon>Bacillales</taxon>
        <taxon>Bacillaceae</taxon>
    </lineage>
</organism>
<dbReference type="AlphaFoldDB" id="A0A9Q4B2Z6"/>
<feature type="domain" description="Flavin reductase like" evidence="5">
    <location>
        <begin position="20"/>
        <end position="176"/>
    </location>
</feature>
<gene>
    <name evidence="6" type="ORF">HXA33_12650</name>
</gene>
<evidence type="ECO:0000259" key="5">
    <source>
        <dbReference type="SMART" id="SM00903"/>
    </source>
</evidence>
<dbReference type="InterPro" id="IPR002563">
    <property type="entry name" value="Flavin_Rdtase-like_dom"/>
</dbReference>
<sequence length="201" mass="22194">MAYIDPAQWSKKENYHFLTSAVTPRPIAWITSQSSQRVLNAAPFSYFNMISADPPLLSVSIGRREGELKDTARNIIETGEFVVHVIDEDNVGVANETAANLPANESEVLKVGLTEINSHRVAVPSLKESRIRLECRLKKHLTFEGQEAVTDVIIGEIVGYDVDDEILTDDNTVDTAKLKPVSRLGGKQYASLGAVFEIDRP</sequence>
<dbReference type="Pfam" id="PF01613">
    <property type="entry name" value="Flavin_Reduct"/>
    <property type="match status" value="1"/>
</dbReference>
<dbReference type="PANTHER" id="PTHR33798:SF5">
    <property type="entry name" value="FLAVIN REDUCTASE LIKE DOMAIN-CONTAINING PROTEIN"/>
    <property type="match status" value="1"/>
</dbReference>
<dbReference type="Gene3D" id="2.30.110.10">
    <property type="entry name" value="Electron Transport, Fmn-binding Protein, Chain A"/>
    <property type="match status" value="1"/>
</dbReference>
<evidence type="ECO:0000256" key="4">
    <source>
        <dbReference type="ARBA" id="ARBA00038054"/>
    </source>
</evidence>
<evidence type="ECO:0000256" key="2">
    <source>
        <dbReference type="ARBA" id="ARBA00022630"/>
    </source>
</evidence>
<comment type="similarity">
    <text evidence="4">Belongs to the flavoredoxin family.</text>
</comment>
<accession>A0A9Q4B2Z6</accession>
<dbReference type="GO" id="GO:0010181">
    <property type="term" value="F:FMN binding"/>
    <property type="evidence" value="ECO:0007669"/>
    <property type="project" value="InterPro"/>
</dbReference>
<proteinExistence type="inferred from homology"/>
<comment type="caution">
    <text evidence="6">The sequence shown here is derived from an EMBL/GenBank/DDBJ whole genome shotgun (WGS) entry which is preliminary data.</text>
</comment>
<dbReference type="GO" id="GO:0016646">
    <property type="term" value="F:oxidoreductase activity, acting on the CH-NH group of donors, NAD or NADP as acceptor"/>
    <property type="evidence" value="ECO:0007669"/>
    <property type="project" value="UniProtKB-ARBA"/>
</dbReference>